<evidence type="ECO:0000313" key="4">
    <source>
        <dbReference type="Proteomes" id="UP000607653"/>
    </source>
</evidence>
<feature type="region of interest" description="Disordered" evidence="2">
    <location>
        <begin position="219"/>
        <end position="242"/>
    </location>
</feature>
<accession>A0A822YZG2</accession>
<feature type="region of interest" description="Disordered" evidence="2">
    <location>
        <begin position="54"/>
        <end position="120"/>
    </location>
</feature>
<sequence>MDTAIHLPEKIEGIKKRKSRRSKDRKERKRVKIFSGTGGKVKIDKKMKKLFRKRAREYNSDDDDDEANPEVGEANTRPLEEFSVGNSSEEEGIDGSDPDAVEEKGDSEDEGDRTQPGITKFTEGCRAFRVAFMKITKTNVSDNSLGPVLSAQKRLIAKKLAEEEAEWKSKGDAKKEKHLVGEKGHVKPANFLDSREKFLISVATKGALGKRQKEAFFSELRKPSQAVDPPAKGDDGPAWAPLRDSYMLTSSKLKDWDKMPETTVGNDMDGIPLDSSSDSSSDDD</sequence>
<organism evidence="3 4">
    <name type="scientific">Nelumbo nucifera</name>
    <name type="common">Sacred lotus</name>
    <dbReference type="NCBI Taxonomy" id="4432"/>
    <lineage>
        <taxon>Eukaryota</taxon>
        <taxon>Viridiplantae</taxon>
        <taxon>Streptophyta</taxon>
        <taxon>Embryophyta</taxon>
        <taxon>Tracheophyta</taxon>
        <taxon>Spermatophyta</taxon>
        <taxon>Magnoliopsida</taxon>
        <taxon>Proteales</taxon>
        <taxon>Nelumbonaceae</taxon>
        <taxon>Nelumbo</taxon>
    </lineage>
</organism>
<gene>
    <name evidence="3" type="ORF">HUJ06_007280</name>
</gene>
<keyword evidence="4" id="KW-1185">Reference proteome</keyword>
<name>A0A822YZG2_NELNU</name>
<proteinExistence type="inferred from homology"/>
<reference evidence="3 4" key="1">
    <citation type="journal article" date="2020" name="Mol. Biol. Evol.">
        <title>Distinct Expression and Methylation Patterns for Genes with Different Fates following a Single Whole-Genome Duplication in Flowering Plants.</title>
        <authorList>
            <person name="Shi T."/>
            <person name="Rahmani R.S."/>
            <person name="Gugger P.F."/>
            <person name="Wang M."/>
            <person name="Li H."/>
            <person name="Zhang Y."/>
            <person name="Li Z."/>
            <person name="Wang Q."/>
            <person name="Van de Peer Y."/>
            <person name="Marchal K."/>
            <person name="Chen J."/>
        </authorList>
    </citation>
    <scope>NUCLEOTIDE SEQUENCE [LARGE SCALE GENOMIC DNA]</scope>
    <source>
        <tissue evidence="3">Leaf</tissue>
    </source>
</reference>
<evidence type="ECO:0000313" key="3">
    <source>
        <dbReference type="EMBL" id="DAD36639.1"/>
    </source>
</evidence>
<feature type="compositionally biased region" description="Low complexity" evidence="2">
    <location>
        <begin position="274"/>
        <end position="284"/>
    </location>
</feature>
<evidence type="ECO:0008006" key="5">
    <source>
        <dbReference type="Google" id="ProtNLM"/>
    </source>
</evidence>
<dbReference type="GO" id="GO:0006364">
    <property type="term" value="P:rRNA processing"/>
    <property type="evidence" value="ECO:0007669"/>
    <property type="project" value="InterPro"/>
</dbReference>
<evidence type="ECO:0000256" key="2">
    <source>
        <dbReference type="SAM" id="MobiDB-lite"/>
    </source>
</evidence>
<protein>
    <recommendedName>
        <fullName evidence="5">RRP15-like protein</fullName>
    </recommendedName>
</protein>
<feature type="region of interest" description="Disordered" evidence="2">
    <location>
        <begin position="254"/>
        <end position="284"/>
    </location>
</feature>
<dbReference type="PANTHER" id="PTHR13245">
    <property type="entry name" value="RRP15-LIKE PROTEIN"/>
    <property type="match status" value="1"/>
</dbReference>
<feature type="compositionally biased region" description="Acidic residues" evidence="2">
    <location>
        <begin position="88"/>
        <end position="111"/>
    </location>
</feature>
<evidence type="ECO:0000256" key="1">
    <source>
        <dbReference type="ARBA" id="ARBA00007462"/>
    </source>
</evidence>
<comment type="caution">
    <text evidence="3">The sequence shown here is derived from an EMBL/GenBank/DDBJ whole genome shotgun (WGS) entry which is preliminary data.</text>
</comment>
<dbReference type="Proteomes" id="UP000607653">
    <property type="component" value="Unassembled WGS sequence"/>
</dbReference>
<feature type="compositionally biased region" description="Basic residues" evidence="2">
    <location>
        <begin position="15"/>
        <end position="32"/>
    </location>
</feature>
<dbReference type="InterPro" id="IPR012459">
    <property type="entry name" value="Rrp15"/>
</dbReference>
<dbReference type="Pfam" id="PF07890">
    <property type="entry name" value="Rrp15p"/>
    <property type="match status" value="1"/>
</dbReference>
<dbReference type="EMBL" id="DUZY01000004">
    <property type="protein sequence ID" value="DAD36639.1"/>
    <property type="molecule type" value="Genomic_DNA"/>
</dbReference>
<comment type="similarity">
    <text evidence="1">Belongs to the RRP15 family.</text>
</comment>
<feature type="region of interest" description="Disordered" evidence="2">
    <location>
        <begin position="1"/>
        <end position="38"/>
    </location>
</feature>
<dbReference type="AlphaFoldDB" id="A0A822YZG2"/>
<dbReference type="PANTHER" id="PTHR13245:SF14">
    <property type="entry name" value="RRP15-LIKE PROTEIN"/>
    <property type="match status" value="1"/>
</dbReference>